<dbReference type="Proteomes" id="UP000267516">
    <property type="component" value="Segment"/>
</dbReference>
<proteinExistence type="predicted"/>
<reference evidence="1" key="1">
    <citation type="journal article" date="2018" name="Aquaculture">
        <title>Complete genome sequence of a white spot syndrome virus associated with a disease incursion in Australia.</title>
        <authorList>
            <person name="Oakey J."/>
            <person name="Smith C.S."/>
        </authorList>
    </citation>
    <scope>NUCLEOTIDE SEQUENCE [LARGE SCALE GENOMIC DNA]</scope>
    <source>
        <strain evidence="1">WSSV-AU</strain>
    </source>
</reference>
<organism evidence="1">
    <name type="scientific">White spot syndrome virus</name>
    <dbReference type="NCBI Taxonomy" id="342409"/>
    <lineage>
        <taxon>Viruses</taxon>
        <taxon>Viruses incertae sedis</taxon>
        <taxon>Naldaviricetes</taxon>
        <taxon>Nimaviridae</taxon>
        <taxon>Whispovirus</taxon>
    </lineage>
</organism>
<name>A0A2D3I6J3_9VIRU</name>
<evidence type="ECO:0000313" key="1">
    <source>
        <dbReference type="EMBL" id="ATU83998.1"/>
    </source>
</evidence>
<dbReference type="EMBL" id="MF768985">
    <property type="protein sequence ID" value="ATU83998.1"/>
    <property type="molecule type" value="Genomic_DNA"/>
</dbReference>
<protein>
    <submittedName>
        <fullName evidence="1">ORF347</fullName>
    </submittedName>
</protein>
<sequence length="70" mass="9602">MICRWRWRGRKKNIGRFELRRLMRWWWRWRRRRRRHQHRILVHDVSTFFSHFIVWRKSHDRWNRRWCYIV</sequence>
<accession>A0A2D3I6J3</accession>